<feature type="transmembrane region" description="Helical" evidence="4">
    <location>
        <begin position="33"/>
        <end position="56"/>
    </location>
</feature>
<dbReference type="SMART" id="SM00342">
    <property type="entry name" value="HTH_ARAC"/>
    <property type="match status" value="1"/>
</dbReference>
<dbReference type="GO" id="GO:0003700">
    <property type="term" value="F:DNA-binding transcription factor activity"/>
    <property type="evidence" value="ECO:0007669"/>
    <property type="project" value="InterPro"/>
</dbReference>
<dbReference type="InterPro" id="IPR020449">
    <property type="entry name" value="Tscrpt_reg_AraC-type_HTH"/>
</dbReference>
<dbReference type="PROSITE" id="PS01124">
    <property type="entry name" value="HTH_ARAC_FAMILY_2"/>
    <property type="match status" value="1"/>
</dbReference>
<dbReference type="KEGG" id="ppsc:EHS13_10555"/>
<reference evidence="7" key="1">
    <citation type="submission" date="2018-11" db="EMBL/GenBank/DDBJ databases">
        <title>Complete genome sequence of Paenibacillus sp. ML311-T8.</title>
        <authorList>
            <person name="Nam Y.-D."/>
            <person name="Kang J."/>
            <person name="Chung W.-H."/>
            <person name="Park Y.S."/>
        </authorList>
    </citation>
    <scope>NUCLEOTIDE SEQUENCE [LARGE SCALE GENOMIC DNA]</scope>
    <source>
        <strain evidence="7">ML311-T8</strain>
    </source>
</reference>
<dbReference type="Pfam" id="PF12833">
    <property type="entry name" value="HTH_18"/>
    <property type="match status" value="1"/>
</dbReference>
<organism evidence="6 7">
    <name type="scientific">Paenibacillus psychroresistens</name>
    <dbReference type="NCBI Taxonomy" id="1778678"/>
    <lineage>
        <taxon>Bacteria</taxon>
        <taxon>Bacillati</taxon>
        <taxon>Bacillota</taxon>
        <taxon>Bacilli</taxon>
        <taxon>Bacillales</taxon>
        <taxon>Paenibacillaceae</taxon>
        <taxon>Paenibacillus</taxon>
    </lineage>
</organism>
<protein>
    <submittedName>
        <fullName evidence="6">AraC family transcriptional regulator</fullName>
    </submittedName>
</protein>
<dbReference type="InterPro" id="IPR009057">
    <property type="entry name" value="Homeodomain-like_sf"/>
</dbReference>
<dbReference type="AlphaFoldDB" id="A0A6B8RHT0"/>
<dbReference type="Gene3D" id="6.10.340.10">
    <property type="match status" value="1"/>
</dbReference>
<feature type="transmembrane region" description="Helical" evidence="4">
    <location>
        <begin position="323"/>
        <end position="345"/>
    </location>
</feature>
<evidence type="ECO:0000256" key="1">
    <source>
        <dbReference type="ARBA" id="ARBA00023015"/>
    </source>
</evidence>
<keyword evidence="4" id="KW-0812">Transmembrane</keyword>
<evidence type="ECO:0000259" key="5">
    <source>
        <dbReference type="PROSITE" id="PS01124"/>
    </source>
</evidence>
<proteinExistence type="predicted"/>
<gene>
    <name evidence="6" type="ORF">EHS13_10555</name>
</gene>
<dbReference type="Proteomes" id="UP000426246">
    <property type="component" value="Chromosome"/>
</dbReference>
<dbReference type="GO" id="GO:0043565">
    <property type="term" value="F:sequence-specific DNA binding"/>
    <property type="evidence" value="ECO:0007669"/>
    <property type="project" value="InterPro"/>
</dbReference>
<keyword evidence="7" id="KW-1185">Reference proteome</keyword>
<feature type="domain" description="HTH araC/xylS-type" evidence="5">
    <location>
        <begin position="692"/>
        <end position="791"/>
    </location>
</feature>
<dbReference type="InterPro" id="IPR018060">
    <property type="entry name" value="HTH_AraC"/>
</dbReference>
<sequence length="795" mass="91836">MQKSILIKDGLLRRHVTVKVFGFYKSKKYLQRVMFSIMLSMVIVLLALSVANTYILEKSVKSNQEESNLKVLTQIQYNLSYMNEIITHLSNFVYNDNQLVPLMFDTDLPKMDFIRSYQEMSKVLDSSSFLHSMVIYNFKQDELYGTTSAFMLDGGVTKQKIRNWLINSTDDRPTSRLIPVSLEHDEGQIDAFAFIVTKTLKPFSHKESAIVLYIKSDWVFDSLKKMNVVSSREQGEIFIVAEDGQLYSANHNKAETSKQDQSYIKQVVNDDKLATNQQSGFVIVKIAGKKSMVSYMENDNRNLSIFYIQSYDKLMEQVTRTRITSIIIAGVFLIFSIGLSIWLSYQLYHPIENMLKRIRLHTSDDRQSGFKTGDELQMMSENYMKLSSKLQEISSEQIVNKYYIRKFLTDSQMFSHNDMLSLIEKHDLNISIREQIKVCVLKIDYYAAYDRNTTSSSKKLYSFAIVNIAQEIMAKRYPCEAVEVRGDHVVLIVSKSESDEDITFESIVPLICEIQDTIERYYSLNLSCGISDTISQFSYISSGYTQALQLSLYKIIKGNKSVITSDEIKENVANTQTSIPETIEKKLAEALKKGQMTEAGTELEKAFSLLANFRYEDIVREISNLAWLIKNTALDIKNNRIVQFADDIDYIHLIPQEKETLEEMFFSLLSVCSQICEGQKPAKMERNEMILETIKELIEQKYADINLSQQSIALNVKLSSAYIGTLFKDSYRISITEYINDVRLNHVKMYLEKDNYTVLEIMDKCGYANPSYFFRLFKAKYGSTPKEYRMKKSMF</sequence>
<dbReference type="PANTHER" id="PTHR43280">
    <property type="entry name" value="ARAC-FAMILY TRANSCRIPTIONAL REGULATOR"/>
    <property type="match status" value="1"/>
</dbReference>
<keyword evidence="1" id="KW-0805">Transcription regulation</keyword>
<name>A0A6B8RHT0_9BACL</name>
<dbReference type="PANTHER" id="PTHR43280:SF2">
    <property type="entry name" value="HTH-TYPE TRANSCRIPTIONAL REGULATOR EXSA"/>
    <property type="match status" value="1"/>
</dbReference>
<dbReference type="SUPFAM" id="SSF46689">
    <property type="entry name" value="Homeodomain-like"/>
    <property type="match status" value="1"/>
</dbReference>
<keyword evidence="2" id="KW-0238">DNA-binding</keyword>
<keyword evidence="4" id="KW-1133">Transmembrane helix</keyword>
<evidence type="ECO:0000256" key="4">
    <source>
        <dbReference type="SAM" id="Phobius"/>
    </source>
</evidence>
<evidence type="ECO:0000313" key="6">
    <source>
        <dbReference type="EMBL" id="QGQ95294.1"/>
    </source>
</evidence>
<evidence type="ECO:0000256" key="2">
    <source>
        <dbReference type="ARBA" id="ARBA00023125"/>
    </source>
</evidence>
<dbReference type="PRINTS" id="PR00032">
    <property type="entry name" value="HTHARAC"/>
</dbReference>
<evidence type="ECO:0000256" key="3">
    <source>
        <dbReference type="ARBA" id="ARBA00023163"/>
    </source>
</evidence>
<dbReference type="EMBL" id="CP034235">
    <property type="protein sequence ID" value="QGQ95294.1"/>
    <property type="molecule type" value="Genomic_DNA"/>
</dbReference>
<keyword evidence="3" id="KW-0804">Transcription</keyword>
<evidence type="ECO:0000313" key="7">
    <source>
        <dbReference type="Proteomes" id="UP000426246"/>
    </source>
</evidence>
<accession>A0A6B8RHT0</accession>
<keyword evidence="4" id="KW-0472">Membrane</keyword>
<dbReference type="Gene3D" id="1.10.10.60">
    <property type="entry name" value="Homeodomain-like"/>
    <property type="match status" value="2"/>
</dbReference>